<gene>
    <name evidence="2" type="ORF">COCVIDRAFT_43798</name>
</gene>
<dbReference type="HOGENOM" id="CLU_022619_0_0_1"/>
<dbReference type="Pfam" id="PF14022">
    <property type="entry name" value="DUF4238"/>
    <property type="match status" value="1"/>
</dbReference>
<dbReference type="InterPro" id="IPR025332">
    <property type="entry name" value="DUF4238"/>
</dbReference>
<dbReference type="AlphaFoldDB" id="W7DTV7"/>
<protein>
    <recommendedName>
        <fullName evidence="4">DUF4238 domain-containing protein</fullName>
    </recommendedName>
</protein>
<evidence type="ECO:0000313" key="3">
    <source>
        <dbReference type="Proteomes" id="UP000054337"/>
    </source>
</evidence>
<sequence>MASTQYQHYIPQFMLRRFAVVEQTSPSKVSKRNRKSEKQRRNYHATVKVLHLRRSPPEITDEFVRRTFGQQGMYNDGLKDRVEAKLGEIEREVARIIARVVDAQEAGKESIPLLRYEKDLLRKFQFVMKYRSPIFFHRFNHQTAEDYNSDDKEEFLEYMLANDFQSPLEVWLDNLTKMIDIPMDPDCHWIQELRGTIYPPDADWFISNFQSMYMAFVTPSDPQEEFILTQNAFSIHEGPVSYSVDRFTGEKKEKAYTEFHLLTIITPRLAIVFRSNYMPEPLEDLIPEVREWKTTVLAAIASIHTDPEHTTSLLEDLPIAKPRNSYTTVRNGLLELAEGADGEPKRNDKFDFIFFRLKSNHAQKINMVMLDQACHVDELVFKSKAALRLALEFYLEYPCLTRGLYSMKTVSDEPDDPRLRFLKHMEHVARTRLGSSTTAKYHVD</sequence>
<reference evidence="2 3" key="1">
    <citation type="journal article" date="2013" name="PLoS Genet.">
        <title>Comparative genome structure, secondary metabolite, and effector coding capacity across Cochliobolus pathogens.</title>
        <authorList>
            <person name="Condon B.J."/>
            <person name="Leng Y."/>
            <person name="Wu D."/>
            <person name="Bushley K.E."/>
            <person name="Ohm R.A."/>
            <person name="Otillar R."/>
            <person name="Martin J."/>
            <person name="Schackwitz W."/>
            <person name="Grimwood J."/>
            <person name="MohdZainudin N."/>
            <person name="Xue C."/>
            <person name="Wang R."/>
            <person name="Manning V.A."/>
            <person name="Dhillon B."/>
            <person name="Tu Z.J."/>
            <person name="Steffenson B.J."/>
            <person name="Salamov A."/>
            <person name="Sun H."/>
            <person name="Lowry S."/>
            <person name="LaButti K."/>
            <person name="Han J."/>
            <person name="Copeland A."/>
            <person name="Lindquist E."/>
            <person name="Barry K."/>
            <person name="Schmutz J."/>
            <person name="Baker S.E."/>
            <person name="Ciuffetti L.M."/>
            <person name="Grigoriev I.V."/>
            <person name="Zhong S."/>
            <person name="Turgeon B.G."/>
        </authorList>
    </citation>
    <scope>NUCLEOTIDE SEQUENCE [LARGE SCALE GENOMIC DNA]</scope>
    <source>
        <strain evidence="2 3">FI3</strain>
    </source>
</reference>
<name>W7DTV7_BIPV3</name>
<dbReference type="EMBL" id="KI968844">
    <property type="protein sequence ID" value="EUN21538.1"/>
    <property type="molecule type" value="Genomic_DNA"/>
</dbReference>
<dbReference type="OrthoDB" id="5340163at2759"/>
<dbReference type="Proteomes" id="UP000054337">
    <property type="component" value="Unassembled WGS sequence"/>
</dbReference>
<dbReference type="RefSeq" id="XP_014551112.1">
    <property type="nucleotide sequence ID" value="XM_014695626.1"/>
</dbReference>
<keyword evidence="1" id="KW-0175">Coiled coil</keyword>
<evidence type="ECO:0000313" key="2">
    <source>
        <dbReference type="EMBL" id="EUN21538.1"/>
    </source>
</evidence>
<keyword evidence="3" id="KW-1185">Reference proteome</keyword>
<proteinExistence type="predicted"/>
<dbReference type="GeneID" id="26257512"/>
<accession>W7DTV7</accession>
<organism evidence="2 3">
    <name type="scientific">Bipolaris victoriae (strain FI3)</name>
    <name type="common">Victoria blight of oats agent</name>
    <name type="synonym">Cochliobolus victoriae</name>
    <dbReference type="NCBI Taxonomy" id="930091"/>
    <lineage>
        <taxon>Eukaryota</taxon>
        <taxon>Fungi</taxon>
        <taxon>Dikarya</taxon>
        <taxon>Ascomycota</taxon>
        <taxon>Pezizomycotina</taxon>
        <taxon>Dothideomycetes</taxon>
        <taxon>Pleosporomycetidae</taxon>
        <taxon>Pleosporales</taxon>
        <taxon>Pleosporineae</taxon>
        <taxon>Pleosporaceae</taxon>
        <taxon>Bipolaris</taxon>
    </lineage>
</organism>
<feature type="non-terminal residue" evidence="2">
    <location>
        <position position="444"/>
    </location>
</feature>
<evidence type="ECO:0000256" key="1">
    <source>
        <dbReference type="SAM" id="Coils"/>
    </source>
</evidence>
<evidence type="ECO:0008006" key="4">
    <source>
        <dbReference type="Google" id="ProtNLM"/>
    </source>
</evidence>
<feature type="coiled-coil region" evidence="1">
    <location>
        <begin position="79"/>
        <end position="106"/>
    </location>
</feature>